<gene>
    <name evidence="3" type="ORF">COV24_04480</name>
</gene>
<dbReference type="Proteomes" id="UP000230214">
    <property type="component" value="Unassembled WGS sequence"/>
</dbReference>
<feature type="non-terminal residue" evidence="3">
    <location>
        <position position="214"/>
    </location>
</feature>
<name>A0A2H0RAK0_UNCKA</name>
<proteinExistence type="predicted"/>
<comment type="caution">
    <text evidence="3">The sequence shown here is derived from an EMBL/GenBank/DDBJ whole genome shotgun (WGS) entry which is preliminary data.</text>
</comment>
<feature type="transmembrane region" description="Helical" evidence="2">
    <location>
        <begin position="5"/>
        <end position="23"/>
    </location>
</feature>
<feature type="region of interest" description="Disordered" evidence="1">
    <location>
        <begin position="187"/>
        <end position="214"/>
    </location>
</feature>
<accession>A0A2H0RAK0</accession>
<sequence length="214" mass="24853">MNKEFIKLIFIFLVFTNVGWLGFEVYNARDLFVFSAESTIAKHTPVDYITQYKKSQDYYLPNTIGDYKAQDLKQNQDKTMYVAYYSKSKQESLENNPELIEIRLQNNLLETSRTRMGFEDLKSKYKVDIEQINTNNTSTVYIYLPLSNKTIFITYNNETISDIEIFIEEYLHSLKYDNKPSKIIISNTSPTPTINTTPTSTSTSTSETNININT</sequence>
<protein>
    <submittedName>
        <fullName evidence="3">Uncharacterized protein</fullName>
    </submittedName>
</protein>
<reference evidence="3 4" key="1">
    <citation type="submission" date="2017-09" db="EMBL/GenBank/DDBJ databases">
        <title>Depth-based differentiation of microbial function through sediment-hosted aquifers and enrichment of novel symbionts in the deep terrestrial subsurface.</title>
        <authorList>
            <person name="Probst A.J."/>
            <person name="Ladd B."/>
            <person name="Jarett J.K."/>
            <person name="Geller-Mcgrath D.E."/>
            <person name="Sieber C.M."/>
            <person name="Emerson J.B."/>
            <person name="Anantharaman K."/>
            <person name="Thomas B.C."/>
            <person name="Malmstrom R."/>
            <person name="Stieglmeier M."/>
            <person name="Klingl A."/>
            <person name="Woyke T."/>
            <person name="Ryan C.M."/>
            <person name="Banfield J.F."/>
        </authorList>
    </citation>
    <scope>NUCLEOTIDE SEQUENCE [LARGE SCALE GENOMIC DNA]</scope>
    <source>
        <strain evidence="3">CG10_big_fil_rev_8_21_14_0_10_32_10</strain>
    </source>
</reference>
<evidence type="ECO:0000313" key="3">
    <source>
        <dbReference type="EMBL" id="PIR43064.1"/>
    </source>
</evidence>
<keyword evidence="2" id="KW-1133">Transmembrane helix</keyword>
<keyword evidence="2" id="KW-0472">Membrane</keyword>
<organism evidence="3 4">
    <name type="scientific">candidate division WWE3 bacterium CG10_big_fil_rev_8_21_14_0_10_32_10</name>
    <dbReference type="NCBI Taxonomy" id="1975090"/>
    <lineage>
        <taxon>Bacteria</taxon>
        <taxon>Katanobacteria</taxon>
    </lineage>
</organism>
<evidence type="ECO:0000256" key="1">
    <source>
        <dbReference type="SAM" id="MobiDB-lite"/>
    </source>
</evidence>
<dbReference type="EMBL" id="PCXU01000039">
    <property type="protein sequence ID" value="PIR43064.1"/>
    <property type="molecule type" value="Genomic_DNA"/>
</dbReference>
<keyword evidence="2" id="KW-0812">Transmembrane</keyword>
<evidence type="ECO:0000256" key="2">
    <source>
        <dbReference type="SAM" id="Phobius"/>
    </source>
</evidence>
<dbReference type="AlphaFoldDB" id="A0A2H0RAK0"/>
<evidence type="ECO:0000313" key="4">
    <source>
        <dbReference type="Proteomes" id="UP000230214"/>
    </source>
</evidence>